<evidence type="ECO:0000313" key="1">
    <source>
        <dbReference type="EMBL" id="EDP11212.1"/>
    </source>
</evidence>
<evidence type="ECO:0000313" key="2">
    <source>
        <dbReference type="Proteomes" id="UP000004090"/>
    </source>
</evidence>
<reference evidence="1 2" key="2">
    <citation type="submission" date="2007-09" db="EMBL/GenBank/DDBJ databases">
        <authorList>
            <person name="Fulton L."/>
            <person name="Clifton S."/>
            <person name="Fulton B."/>
            <person name="Xu J."/>
            <person name="Minx P."/>
            <person name="Pepin K.H."/>
            <person name="Johnson M."/>
            <person name="Thiruvilangam P."/>
            <person name="Bhonagiri V."/>
            <person name="Nash W.E."/>
            <person name="Mardis E.R."/>
            <person name="Wilson R.K."/>
        </authorList>
    </citation>
    <scope>NUCLEOTIDE SEQUENCE [LARGE SCALE GENOMIC DNA]</scope>
    <source>
        <strain evidence="1 2">DSM 3991</strain>
    </source>
</reference>
<dbReference type="HOGENOM" id="CLU_3356230_0_0_9"/>
<organism evidence="1 2">
    <name type="scientific">Amedibacillus dolichus DSM 3991</name>
    <dbReference type="NCBI Taxonomy" id="428127"/>
    <lineage>
        <taxon>Bacteria</taxon>
        <taxon>Bacillati</taxon>
        <taxon>Bacillota</taxon>
        <taxon>Erysipelotrichia</taxon>
        <taxon>Erysipelotrichales</taxon>
        <taxon>Erysipelotrichaceae</taxon>
        <taxon>Amedibacillus</taxon>
    </lineage>
</organism>
<comment type="caution">
    <text evidence="1">The sequence shown here is derived from an EMBL/GenBank/DDBJ whole genome shotgun (WGS) entry which is preliminary data.</text>
</comment>
<dbReference type="Proteomes" id="UP000004090">
    <property type="component" value="Unassembled WGS sequence"/>
</dbReference>
<name>A8RBM4_9FIRM</name>
<dbReference type="STRING" id="428127.EUBDOL_01132"/>
<dbReference type="AlphaFoldDB" id="A8RBM4"/>
<dbReference type="EMBL" id="ABAW02000019">
    <property type="protein sequence ID" value="EDP11212.1"/>
    <property type="molecule type" value="Genomic_DNA"/>
</dbReference>
<protein>
    <submittedName>
        <fullName evidence="1">Uncharacterized protein</fullName>
    </submittedName>
</protein>
<reference evidence="1 2" key="1">
    <citation type="submission" date="2007-09" db="EMBL/GenBank/DDBJ databases">
        <title>Draft genome sequence of Eubacterium dolichum (DSM 3991).</title>
        <authorList>
            <person name="Sudarsanam P."/>
            <person name="Ley R."/>
            <person name="Guruge J."/>
            <person name="Turnbaugh P.J."/>
            <person name="Mahowald M."/>
            <person name="Liep D."/>
            <person name="Gordon J."/>
        </authorList>
    </citation>
    <scope>NUCLEOTIDE SEQUENCE [LARGE SCALE GENOMIC DNA]</scope>
    <source>
        <strain evidence="1 2">DSM 3991</strain>
    </source>
</reference>
<accession>A8RBM4</accession>
<gene>
    <name evidence="1" type="ORF">EUBDOL_01132</name>
</gene>
<sequence length="36" mass="4384">MHIVFNDERMMVAHRFLYSDKNIEARGNMFESMYLS</sequence>
<proteinExistence type="predicted"/>